<evidence type="ECO:0000313" key="3">
    <source>
        <dbReference type="EMBL" id="ODQ57527.1"/>
    </source>
</evidence>
<reference evidence="3 4" key="1">
    <citation type="journal article" date="2016" name="Proc. Natl. Acad. Sci. U.S.A.">
        <title>Comparative genomics of biotechnologically important yeasts.</title>
        <authorList>
            <person name="Riley R."/>
            <person name="Haridas S."/>
            <person name="Wolfe K.H."/>
            <person name="Lopes M.R."/>
            <person name="Hittinger C.T."/>
            <person name="Goeker M."/>
            <person name="Salamov A.A."/>
            <person name="Wisecaver J.H."/>
            <person name="Long T.M."/>
            <person name="Calvey C.H."/>
            <person name="Aerts A.L."/>
            <person name="Barry K.W."/>
            <person name="Choi C."/>
            <person name="Clum A."/>
            <person name="Coughlan A.Y."/>
            <person name="Deshpande S."/>
            <person name="Douglass A.P."/>
            <person name="Hanson S.J."/>
            <person name="Klenk H.-P."/>
            <person name="LaButti K.M."/>
            <person name="Lapidus A."/>
            <person name="Lindquist E.A."/>
            <person name="Lipzen A.M."/>
            <person name="Meier-Kolthoff J.P."/>
            <person name="Ohm R.A."/>
            <person name="Otillar R.P."/>
            <person name="Pangilinan J.L."/>
            <person name="Peng Y."/>
            <person name="Rokas A."/>
            <person name="Rosa C.A."/>
            <person name="Scheuner C."/>
            <person name="Sibirny A.A."/>
            <person name="Slot J.C."/>
            <person name="Stielow J.B."/>
            <person name="Sun H."/>
            <person name="Kurtzman C.P."/>
            <person name="Blackwell M."/>
            <person name="Grigoriev I.V."/>
            <person name="Jeffries T.W."/>
        </authorList>
    </citation>
    <scope>NUCLEOTIDE SEQUENCE [LARGE SCALE GENOMIC DNA]</scope>
    <source>
        <strain evidence="4">ATCC 58044 / CBS 1984 / NCYC 433 / NRRL Y-366-8</strain>
    </source>
</reference>
<organism evidence="3 4">
    <name type="scientific">Wickerhamomyces anomalus (strain ATCC 58044 / CBS 1984 / NCYC 433 / NRRL Y-366-8)</name>
    <name type="common">Yeast</name>
    <name type="synonym">Hansenula anomala</name>
    <dbReference type="NCBI Taxonomy" id="683960"/>
    <lineage>
        <taxon>Eukaryota</taxon>
        <taxon>Fungi</taxon>
        <taxon>Dikarya</taxon>
        <taxon>Ascomycota</taxon>
        <taxon>Saccharomycotina</taxon>
        <taxon>Saccharomycetes</taxon>
        <taxon>Phaffomycetales</taxon>
        <taxon>Wickerhamomycetaceae</taxon>
        <taxon>Wickerhamomyces</taxon>
    </lineage>
</organism>
<dbReference type="PANTHER" id="PTHR15350">
    <property type="entry name" value="COP9 SIGNALOSOME COMPLEX SUBUNIT 7/DENDRITIC CELL PROTEIN GA17"/>
    <property type="match status" value="1"/>
</dbReference>
<gene>
    <name evidence="3" type="ORF">WICANDRAFT_107033</name>
</gene>
<dbReference type="PANTHER" id="PTHR15350:SF2">
    <property type="entry name" value="EUKARYOTIC TRANSLATION INITIATION FACTOR 3 SUBUNIT M"/>
    <property type="match status" value="1"/>
</dbReference>
<dbReference type="EMBL" id="KV454213">
    <property type="protein sequence ID" value="ODQ57527.1"/>
    <property type="molecule type" value="Genomic_DNA"/>
</dbReference>
<name>A0A1E3NY72_WICAA</name>
<dbReference type="Proteomes" id="UP000094112">
    <property type="component" value="Unassembled WGS sequence"/>
</dbReference>
<evidence type="ECO:0000259" key="2">
    <source>
        <dbReference type="PROSITE" id="PS50250"/>
    </source>
</evidence>
<dbReference type="Pfam" id="PF01399">
    <property type="entry name" value="PCI"/>
    <property type="match status" value="1"/>
</dbReference>
<accession>A0A1E3NY72</accession>
<dbReference type="PROSITE" id="PS50250">
    <property type="entry name" value="PCI"/>
    <property type="match status" value="1"/>
</dbReference>
<keyword evidence="4" id="KW-1185">Reference proteome</keyword>
<sequence length="415" mass="47016">MPGQSYITVDGSLADSITEYASILDLYNENTNYVEKLAAYAITPEGDDQDDDEDVEIEFKDQVFQEIADSYSHLAAIPDRDFESVGNLVVFIFTFSNEFELYLKQFLTNLIQVLGLQDVDVKVNKNKKKTLKITAIISVLSNVFNLIELENFEFRNFNLKLILNLVEILDNGSILLPIVSNVEGWLLSDIDSKPLEVQEETRLLILQLAKLISSSNELESLKLFELAITKIPNVSSNLINQYLIENLNSLKALDLSKILELEVVIKNHQESQEYLKLLQNYLSLTTLEFESSLSQFTSLTSINFKTLLKKNQFLTLSKIALTTNSITYTTIASSLNLSSNDVELFIFDAIKSGVVEGKLSQINQTFQVYKVNLIVKSIELKDWLEIKGKLLEWRSKLKDVRALVDQASKKKAVKA</sequence>
<dbReference type="GeneID" id="30197737"/>
<proteinExistence type="inferred from homology"/>
<dbReference type="GO" id="GO:0002183">
    <property type="term" value="P:cytoplasmic translational initiation"/>
    <property type="evidence" value="ECO:0007669"/>
    <property type="project" value="TreeGrafter"/>
</dbReference>
<feature type="domain" description="PCI" evidence="2">
    <location>
        <begin position="197"/>
        <end position="373"/>
    </location>
</feature>
<dbReference type="SMART" id="SM00088">
    <property type="entry name" value="PINT"/>
    <property type="match status" value="1"/>
</dbReference>
<comment type="similarity">
    <text evidence="1">Belongs to the CSN7/EIF3M family. CSN7 subfamily.</text>
</comment>
<evidence type="ECO:0000313" key="4">
    <source>
        <dbReference type="Proteomes" id="UP000094112"/>
    </source>
</evidence>
<dbReference type="STRING" id="683960.A0A1E3NY72"/>
<protein>
    <recommendedName>
        <fullName evidence="2">PCI domain-containing protein</fullName>
    </recommendedName>
</protein>
<dbReference type="OrthoDB" id="10267031at2759"/>
<evidence type="ECO:0000256" key="1">
    <source>
        <dbReference type="ARBA" id="ARBA00008482"/>
    </source>
</evidence>
<dbReference type="InterPro" id="IPR000717">
    <property type="entry name" value="PCI_dom"/>
</dbReference>
<dbReference type="GO" id="GO:0005852">
    <property type="term" value="C:eukaryotic translation initiation factor 3 complex"/>
    <property type="evidence" value="ECO:0007669"/>
    <property type="project" value="TreeGrafter"/>
</dbReference>
<dbReference type="RefSeq" id="XP_019036734.1">
    <property type="nucleotide sequence ID" value="XM_019180491.1"/>
</dbReference>
<dbReference type="InterPro" id="IPR045237">
    <property type="entry name" value="COPS7/eIF3m"/>
</dbReference>
<dbReference type="AlphaFoldDB" id="A0A1E3NY72"/>